<name>A0A8C9WIE7_SCLFO</name>
<feature type="compositionally biased region" description="Basic residues" evidence="1">
    <location>
        <begin position="379"/>
        <end position="396"/>
    </location>
</feature>
<dbReference type="GeneTree" id="ENSGT00940000154405"/>
<feature type="compositionally biased region" description="Pro residues" evidence="1">
    <location>
        <begin position="484"/>
        <end position="497"/>
    </location>
</feature>
<feature type="region of interest" description="Disordered" evidence="1">
    <location>
        <begin position="235"/>
        <end position="443"/>
    </location>
</feature>
<feature type="region of interest" description="Disordered" evidence="1">
    <location>
        <begin position="470"/>
        <end position="503"/>
    </location>
</feature>
<proteinExistence type="predicted"/>
<evidence type="ECO:0000313" key="2">
    <source>
        <dbReference type="Ensembl" id="ENSSFOP00015074365.1"/>
    </source>
</evidence>
<dbReference type="GO" id="GO:0035102">
    <property type="term" value="C:PRC1 complex"/>
    <property type="evidence" value="ECO:0007669"/>
    <property type="project" value="TreeGrafter"/>
</dbReference>
<organism evidence="2 3">
    <name type="scientific">Scleropages formosus</name>
    <name type="common">Asian bonytongue</name>
    <name type="synonym">Osteoglossum formosum</name>
    <dbReference type="NCBI Taxonomy" id="113540"/>
    <lineage>
        <taxon>Eukaryota</taxon>
        <taxon>Metazoa</taxon>
        <taxon>Chordata</taxon>
        <taxon>Craniata</taxon>
        <taxon>Vertebrata</taxon>
        <taxon>Euteleostomi</taxon>
        <taxon>Actinopterygii</taxon>
        <taxon>Neopterygii</taxon>
        <taxon>Teleostei</taxon>
        <taxon>Osteoglossocephala</taxon>
        <taxon>Osteoglossomorpha</taxon>
        <taxon>Osteoglossiformes</taxon>
        <taxon>Osteoglossidae</taxon>
        <taxon>Scleropages</taxon>
    </lineage>
</organism>
<feature type="compositionally biased region" description="Low complexity" evidence="1">
    <location>
        <begin position="353"/>
        <end position="364"/>
    </location>
</feature>
<dbReference type="GO" id="GO:0000785">
    <property type="term" value="C:chromatin"/>
    <property type="evidence" value="ECO:0007669"/>
    <property type="project" value="TreeGrafter"/>
</dbReference>
<dbReference type="GO" id="GO:0000122">
    <property type="term" value="P:negative regulation of transcription by RNA polymerase II"/>
    <property type="evidence" value="ECO:0007669"/>
    <property type="project" value="TreeGrafter"/>
</dbReference>
<feature type="compositionally biased region" description="Low complexity" evidence="1">
    <location>
        <begin position="320"/>
        <end position="330"/>
    </location>
</feature>
<evidence type="ECO:0000313" key="3">
    <source>
        <dbReference type="Proteomes" id="UP000694397"/>
    </source>
</evidence>
<keyword evidence="3" id="KW-1185">Reference proteome</keyword>
<feature type="compositionally biased region" description="Low complexity" evidence="1">
    <location>
        <begin position="235"/>
        <end position="254"/>
    </location>
</feature>
<feature type="region of interest" description="Disordered" evidence="1">
    <location>
        <begin position="118"/>
        <end position="146"/>
    </location>
</feature>
<dbReference type="PANTHER" id="PTHR46389">
    <property type="entry name" value="POLYCOMB GROUP PROTEIN PC"/>
    <property type="match status" value="1"/>
</dbReference>
<feature type="region of interest" description="Disordered" evidence="1">
    <location>
        <begin position="179"/>
        <end position="205"/>
    </location>
</feature>
<accession>A0A8C9WIE7</accession>
<sequence>MIVTMKSSVTPIERITFRSPCFSGRERGNCTGRRKEDLNLKTLFLRPERKLLRSVPPQGSRTRACATMLSTPPDPPPHQGSLHRHLCLPLRPPPAPTPKLHSGAASHKLKKDIRRCHRMSRRPLPRPDPLAPPTSCSSSSRPPVSPFSETVRILNRKVKPREVKRGRIILNLKVIDKSGKASSPAALHHPPSQRGRPPIPSRNRIIGKKFSDGAYRGLQPPLKLPGFPMYGKPFGLQQVGPVPGQPPLGMRSGTGRSGSGTPAHTVSIPPRLSVASEGPGGVAALPVSQYQPPLSPSSSSGPDSTPASPTQIQLPPLPAPASVSPPRLSPQGLPGPEEAPGLQSNPSPVAFLPSCPSPSSSPSTSEDEEAILDQTTARATKRKSRGRPVRRRRRNKAAATTPVAGSSVSPGAREPYPNSSPPLLSPEAPRGAGEGDPNWRPEMAPCHANVVVTDVTTNLLTVTIKEFCLPPDLDMSSPASPTSPSSPPAAPSSPIPPVSQLKP</sequence>
<reference evidence="2" key="3">
    <citation type="submission" date="2025-09" db="UniProtKB">
        <authorList>
            <consortium name="Ensembl"/>
        </authorList>
    </citation>
    <scope>IDENTIFICATION</scope>
</reference>
<protein>
    <submittedName>
        <fullName evidence="2">Chromobox homolog 6a</fullName>
    </submittedName>
</protein>
<dbReference type="Pfam" id="PF17218">
    <property type="entry name" value="CBX7_C"/>
    <property type="match status" value="1"/>
</dbReference>
<feature type="compositionally biased region" description="Low complexity" evidence="1">
    <location>
        <begin position="286"/>
        <end position="309"/>
    </location>
</feature>
<reference evidence="2 3" key="1">
    <citation type="submission" date="2019-04" db="EMBL/GenBank/DDBJ databases">
        <authorList>
            <consortium name="Wellcome Sanger Institute Data Sharing"/>
        </authorList>
    </citation>
    <scope>NUCLEOTIDE SEQUENCE [LARGE SCALE GENOMIC DNA]</scope>
</reference>
<dbReference type="Ensembl" id="ENSSFOT00015065711.1">
    <property type="protein sequence ID" value="ENSSFOP00015074365.1"/>
    <property type="gene ID" value="ENSSFOG00015032962.1"/>
</dbReference>
<evidence type="ECO:0000256" key="1">
    <source>
        <dbReference type="SAM" id="MobiDB-lite"/>
    </source>
</evidence>
<reference evidence="2" key="2">
    <citation type="submission" date="2025-08" db="UniProtKB">
        <authorList>
            <consortium name="Ensembl"/>
        </authorList>
    </citation>
    <scope>IDENTIFICATION</scope>
</reference>
<dbReference type="InterPro" id="IPR052458">
    <property type="entry name" value="PcG_PRC1-like_component"/>
</dbReference>
<dbReference type="PANTHER" id="PTHR46389:SF4">
    <property type="entry name" value="CHROMOBOX PROTEIN HOMOLOG 6"/>
    <property type="match status" value="1"/>
</dbReference>
<dbReference type="OrthoDB" id="1918685at2759"/>
<dbReference type="InterPro" id="IPR033773">
    <property type="entry name" value="CBX7_C"/>
</dbReference>
<dbReference type="AlphaFoldDB" id="A0A8C9WIE7"/>
<feature type="compositionally biased region" description="Low complexity" evidence="1">
    <location>
        <begin position="133"/>
        <end position="146"/>
    </location>
</feature>
<dbReference type="GO" id="GO:0003682">
    <property type="term" value="F:chromatin binding"/>
    <property type="evidence" value="ECO:0007669"/>
    <property type="project" value="TreeGrafter"/>
</dbReference>
<dbReference type="Proteomes" id="UP000694397">
    <property type="component" value="Chromosome 20"/>
</dbReference>